<evidence type="ECO:0000313" key="4">
    <source>
        <dbReference type="EMBL" id="CAB4540706.1"/>
    </source>
</evidence>
<dbReference type="PANTHER" id="PTHR43204:SF1">
    <property type="entry name" value="ABC TRANSPORTER I FAMILY MEMBER 6, CHLOROPLASTIC"/>
    <property type="match status" value="1"/>
</dbReference>
<accession>A0A6J6BP14</accession>
<sequence>MSTLQIRDLRASVAGTQILHGVDLTIGSGEVHVVMGPNGAGKSTLSSVVMGKPGYEVLGGSVTLDGTDLLALPAWQRAQAGLHLVMQYPSEVPGVSLDHVMHEALTARGRATEGLDELLEAEAARIGFAPELLHRALNVDLSGGEKKRNETLQLAVLQPKFAILDELDSGLDIDALRDCARRVEALTNDTGMGALVITHYNRLLEALRADVIHILVKGRIVASGGPELADQLERDGYAAYVPVAEDEPATSGSLDDLFAL</sequence>
<dbReference type="NCBIfam" id="TIGR01978">
    <property type="entry name" value="sufC"/>
    <property type="match status" value="1"/>
</dbReference>
<dbReference type="AlphaFoldDB" id="A0A6J6BP14"/>
<reference evidence="4" key="1">
    <citation type="submission" date="2020-05" db="EMBL/GenBank/DDBJ databases">
        <authorList>
            <person name="Chiriac C."/>
            <person name="Salcher M."/>
            <person name="Ghai R."/>
            <person name="Kavagutti S V."/>
        </authorList>
    </citation>
    <scope>NUCLEOTIDE SEQUENCE</scope>
</reference>
<proteinExistence type="predicted"/>
<gene>
    <name evidence="4" type="ORF">UFOPK1493_00271</name>
</gene>
<dbReference type="PROSITE" id="PS50893">
    <property type="entry name" value="ABC_TRANSPORTER_2"/>
    <property type="match status" value="1"/>
</dbReference>
<evidence type="ECO:0000256" key="2">
    <source>
        <dbReference type="ARBA" id="ARBA00022840"/>
    </source>
</evidence>
<dbReference type="Pfam" id="PF00005">
    <property type="entry name" value="ABC_tran"/>
    <property type="match status" value="1"/>
</dbReference>
<dbReference type="InterPro" id="IPR003593">
    <property type="entry name" value="AAA+_ATPase"/>
</dbReference>
<dbReference type="Gene3D" id="3.40.50.300">
    <property type="entry name" value="P-loop containing nucleotide triphosphate hydrolases"/>
    <property type="match status" value="1"/>
</dbReference>
<evidence type="ECO:0000259" key="3">
    <source>
        <dbReference type="PROSITE" id="PS50893"/>
    </source>
</evidence>
<organism evidence="4">
    <name type="scientific">freshwater metagenome</name>
    <dbReference type="NCBI Taxonomy" id="449393"/>
    <lineage>
        <taxon>unclassified sequences</taxon>
        <taxon>metagenomes</taxon>
        <taxon>ecological metagenomes</taxon>
    </lineage>
</organism>
<dbReference type="PANTHER" id="PTHR43204">
    <property type="entry name" value="ABC TRANSPORTER I FAMILY MEMBER 6, CHLOROPLASTIC"/>
    <property type="match status" value="1"/>
</dbReference>
<keyword evidence="1" id="KW-0547">Nucleotide-binding</keyword>
<protein>
    <submittedName>
        <fullName evidence="4">Unannotated protein</fullName>
    </submittedName>
</protein>
<dbReference type="InterPro" id="IPR010230">
    <property type="entry name" value="FeS-cluster_ATPase_SufC"/>
</dbReference>
<dbReference type="InterPro" id="IPR003439">
    <property type="entry name" value="ABC_transporter-like_ATP-bd"/>
</dbReference>
<dbReference type="SUPFAM" id="SSF52540">
    <property type="entry name" value="P-loop containing nucleoside triphosphate hydrolases"/>
    <property type="match status" value="1"/>
</dbReference>
<name>A0A6J6BP14_9ZZZZ</name>
<dbReference type="GO" id="GO:0016887">
    <property type="term" value="F:ATP hydrolysis activity"/>
    <property type="evidence" value="ECO:0007669"/>
    <property type="project" value="InterPro"/>
</dbReference>
<dbReference type="GO" id="GO:0005524">
    <property type="term" value="F:ATP binding"/>
    <property type="evidence" value="ECO:0007669"/>
    <property type="project" value="UniProtKB-KW"/>
</dbReference>
<keyword evidence="2" id="KW-0067">ATP-binding</keyword>
<evidence type="ECO:0000256" key="1">
    <source>
        <dbReference type="ARBA" id="ARBA00022741"/>
    </source>
</evidence>
<dbReference type="CDD" id="cd03217">
    <property type="entry name" value="ABC_FeS_Assembly"/>
    <property type="match status" value="1"/>
</dbReference>
<dbReference type="InterPro" id="IPR027417">
    <property type="entry name" value="P-loop_NTPase"/>
</dbReference>
<dbReference type="SMART" id="SM00382">
    <property type="entry name" value="AAA"/>
    <property type="match status" value="1"/>
</dbReference>
<dbReference type="EMBL" id="CAEZSR010000005">
    <property type="protein sequence ID" value="CAB4540706.1"/>
    <property type="molecule type" value="Genomic_DNA"/>
</dbReference>
<feature type="domain" description="ABC transporter" evidence="3">
    <location>
        <begin position="4"/>
        <end position="242"/>
    </location>
</feature>